<dbReference type="InterPro" id="IPR036188">
    <property type="entry name" value="FAD/NAD-bd_sf"/>
</dbReference>
<dbReference type="InterPro" id="IPR027477">
    <property type="entry name" value="Succ_DH/fumarate_Rdtase_cat_sf"/>
</dbReference>
<evidence type="ECO:0000256" key="4">
    <source>
        <dbReference type="ARBA" id="ARBA00023002"/>
    </source>
</evidence>
<proteinExistence type="predicted"/>
<dbReference type="InterPro" id="IPR003953">
    <property type="entry name" value="FAD-dep_OxRdtase_2_FAD-bd"/>
</dbReference>
<feature type="domain" description="Fumarate reductase/succinate dehydrogenase flavoprotein-like C-terminal" evidence="7">
    <location>
        <begin position="448"/>
        <end position="562"/>
    </location>
</feature>
<keyword evidence="5" id="KW-0472">Membrane</keyword>
<evidence type="ECO:0000256" key="1">
    <source>
        <dbReference type="ARBA" id="ARBA00001974"/>
    </source>
</evidence>
<keyword evidence="4" id="KW-0560">Oxidoreductase</keyword>
<dbReference type="SUPFAM" id="SSF46977">
    <property type="entry name" value="Succinate dehydrogenase/fumarate reductase flavoprotein C-terminal domain"/>
    <property type="match status" value="1"/>
</dbReference>
<gene>
    <name evidence="8" type="ORF">METZ01_LOCUS47829</name>
</gene>
<dbReference type="FunFam" id="3.90.700.10:FF:000005">
    <property type="entry name" value="Succinate dehydrogenase flavoprotein subunit"/>
    <property type="match status" value="1"/>
</dbReference>
<dbReference type="SUPFAM" id="SSF51905">
    <property type="entry name" value="FAD/NAD(P)-binding domain"/>
    <property type="match status" value="1"/>
</dbReference>
<dbReference type="Pfam" id="PF02910">
    <property type="entry name" value="Succ_DH_flav_C"/>
    <property type="match status" value="1"/>
</dbReference>
<name>A0A381RSW2_9ZZZZ</name>
<dbReference type="Pfam" id="PF00890">
    <property type="entry name" value="FAD_binding_2"/>
    <property type="match status" value="1"/>
</dbReference>
<keyword evidence="5" id="KW-0812">Transmembrane</keyword>
<dbReference type="GO" id="GO:0016491">
    <property type="term" value="F:oxidoreductase activity"/>
    <property type="evidence" value="ECO:0007669"/>
    <property type="project" value="UniProtKB-KW"/>
</dbReference>
<dbReference type="InterPro" id="IPR030664">
    <property type="entry name" value="SdhA/FrdA/AprA"/>
</dbReference>
<dbReference type="AlphaFoldDB" id="A0A381RSW2"/>
<dbReference type="PANTHER" id="PTHR11632">
    <property type="entry name" value="SUCCINATE DEHYDROGENASE 2 FLAVOPROTEIN SUBUNIT"/>
    <property type="match status" value="1"/>
</dbReference>
<accession>A0A381RSW2</accession>
<comment type="cofactor">
    <cofactor evidence="1">
        <name>FAD</name>
        <dbReference type="ChEBI" id="CHEBI:57692"/>
    </cofactor>
</comment>
<dbReference type="Gene3D" id="3.90.700.10">
    <property type="entry name" value="Succinate dehydrogenase/fumarate reductase flavoprotein, catalytic domain"/>
    <property type="match status" value="1"/>
</dbReference>
<evidence type="ECO:0000313" key="8">
    <source>
        <dbReference type="EMBL" id="SUZ94975.1"/>
    </source>
</evidence>
<keyword evidence="3" id="KW-0274">FAD</keyword>
<organism evidence="8">
    <name type="scientific">marine metagenome</name>
    <dbReference type="NCBI Taxonomy" id="408172"/>
    <lineage>
        <taxon>unclassified sequences</taxon>
        <taxon>metagenomes</taxon>
        <taxon>ecological metagenomes</taxon>
    </lineage>
</organism>
<evidence type="ECO:0000256" key="5">
    <source>
        <dbReference type="SAM" id="Phobius"/>
    </source>
</evidence>
<dbReference type="Gene3D" id="1.20.58.100">
    <property type="entry name" value="Fumarate reductase/succinate dehydrogenase flavoprotein-like, C-terminal domain"/>
    <property type="match status" value="1"/>
</dbReference>
<keyword evidence="2" id="KW-0285">Flavoprotein</keyword>
<dbReference type="Gene3D" id="3.50.50.60">
    <property type="entry name" value="FAD/NAD(P)-binding domain"/>
    <property type="match status" value="1"/>
</dbReference>
<dbReference type="PIRSF" id="PIRSF000171">
    <property type="entry name" value="SDHA_APRA_LASPO"/>
    <property type="match status" value="1"/>
</dbReference>
<evidence type="ECO:0000259" key="6">
    <source>
        <dbReference type="Pfam" id="PF00890"/>
    </source>
</evidence>
<dbReference type="InterPro" id="IPR037099">
    <property type="entry name" value="Fum_R/Succ_DH_flav-like_C_sf"/>
</dbReference>
<feature type="domain" description="FAD-dependent oxidoreductase 2 FAD-binding" evidence="6">
    <location>
        <begin position="11"/>
        <end position="393"/>
    </location>
</feature>
<reference evidence="8" key="1">
    <citation type="submission" date="2018-05" db="EMBL/GenBank/DDBJ databases">
        <authorList>
            <person name="Lanie J.A."/>
            <person name="Ng W.-L."/>
            <person name="Kazmierczak K.M."/>
            <person name="Andrzejewski T.M."/>
            <person name="Davidsen T.M."/>
            <person name="Wayne K.J."/>
            <person name="Tettelin H."/>
            <person name="Glass J.I."/>
            <person name="Rusch D."/>
            <person name="Podicherti R."/>
            <person name="Tsui H.-C.T."/>
            <person name="Winkler M.E."/>
        </authorList>
    </citation>
    <scope>NUCLEOTIDE SEQUENCE</scope>
</reference>
<evidence type="ECO:0000256" key="2">
    <source>
        <dbReference type="ARBA" id="ARBA00022630"/>
    </source>
</evidence>
<evidence type="ECO:0008006" key="9">
    <source>
        <dbReference type="Google" id="ProtNLM"/>
    </source>
</evidence>
<protein>
    <recommendedName>
        <fullName evidence="9">FAD-dependent oxidoreductase 2 FAD binding domain-containing protein</fullName>
    </recommendedName>
</protein>
<keyword evidence="5" id="KW-1133">Transmembrane helix</keyword>
<dbReference type="InterPro" id="IPR015939">
    <property type="entry name" value="Fum_Rdtase/Succ_DH_flav-like_C"/>
</dbReference>
<dbReference type="PANTHER" id="PTHR11632:SF51">
    <property type="entry name" value="SUCCINATE DEHYDROGENASE [UBIQUINONE] FLAVOPROTEIN SUBUNIT, MITOCHONDRIAL"/>
    <property type="match status" value="1"/>
</dbReference>
<dbReference type="EMBL" id="UINC01002283">
    <property type="protein sequence ID" value="SUZ94975.1"/>
    <property type="molecule type" value="Genomic_DNA"/>
</dbReference>
<sequence>MNETWKYLETDVLILGAGGAGLCAILHLMNHHPKPQVFLAVRGLFGKSGCTRMVQGGYNVVLDKSDSLEAHFHDTIKGGQWLNDQELAWKMVKEAPGRILELENRAGCFFDRNPDGTVNQKPFAGQSFDRTVHKGDLTGIEIINRLSEQVAAMENVTIGEEMRAADLLFDRSGQKVTGALLIDLRCGEFIVVQARAVLLATGGGPTMYKITAPCQDKTCDGIAMGFRAGATLMDMEMVQFHPTGLLAGNSMISGTVLEEGLRGAGAYLINGKGERYMHRYDPREERATRDVVSRSSFMEIMAGRGTPEGGIYLDASHLGAEFVMKNFRGMSLRCKDVGYDLPNAPVIVSPTAHFIMGGLRIEPDCRTDLEGLFAAGEDAAGVHGANRLGGNGVAESTVFGGIAGDVIADYLAGQHSKPVQESQIRKMIESILEPFERKPSVSIYSLRDRCKQSMWENAGLVRNEDSLQKAADDMNEIREQLSTISLTQGGRAFHLEWMEYLSILNYLDVCDVIIRSAQTRKESRGSHFRSDFPDKENNQPLYNICCSMNQKLQLSPVLMTRMKTDASESV</sequence>
<evidence type="ECO:0000259" key="7">
    <source>
        <dbReference type="Pfam" id="PF02910"/>
    </source>
</evidence>
<feature type="transmembrane region" description="Helical" evidence="5">
    <location>
        <begin position="12"/>
        <end position="29"/>
    </location>
</feature>
<dbReference type="PRINTS" id="PR00368">
    <property type="entry name" value="FADPNR"/>
</dbReference>
<evidence type="ECO:0000256" key="3">
    <source>
        <dbReference type="ARBA" id="ARBA00022827"/>
    </source>
</evidence>
<dbReference type="SUPFAM" id="SSF56425">
    <property type="entry name" value="Succinate dehydrogenase/fumarate reductase flavoprotein, catalytic domain"/>
    <property type="match status" value="1"/>
</dbReference>